<keyword evidence="2" id="KW-0680">Restriction system</keyword>
<organism evidence="5 6">
    <name type="scientific">Candidatus Electrothrix aarhusensis</name>
    <dbReference type="NCBI Taxonomy" id="1859131"/>
    <lineage>
        <taxon>Bacteria</taxon>
        <taxon>Pseudomonadati</taxon>
        <taxon>Thermodesulfobacteriota</taxon>
        <taxon>Desulfobulbia</taxon>
        <taxon>Desulfobulbales</taxon>
        <taxon>Desulfobulbaceae</taxon>
        <taxon>Candidatus Electrothrix</taxon>
    </lineage>
</organism>
<dbReference type="PANTHER" id="PTHR30408:SF12">
    <property type="entry name" value="TYPE I RESTRICTION ENZYME MJAVIII SPECIFICITY SUBUNIT"/>
    <property type="match status" value="1"/>
</dbReference>
<dbReference type="InterPro" id="IPR052021">
    <property type="entry name" value="Type-I_RS_S_subunit"/>
</dbReference>
<accession>A0A3S3RPI4</accession>
<comment type="caution">
    <text evidence="5">The sequence shown here is derived from an EMBL/GenBank/DDBJ whole genome shotgun (WGS) entry which is preliminary data.</text>
</comment>
<dbReference type="GO" id="GO:0009307">
    <property type="term" value="P:DNA restriction-modification system"/>
    <property type="evidence" value="ECO:0007669"/>
    <property type="project" value="UniProtKB-KW"/>
</dbReference>
<dbReference type="Gene3D" id="3.90.220.20">
    <property type="entry name" value="DNA methylase specificity domains"/>
    <property type="match status" value="2"/>
</dbReference>
<evidence type="ECO:0000259" key="4">
    <source>
        <dbReference type="Pfam" id="PF01420"/>
    </source>
</evidence>
<keyword evidence="3" id="KW-0238">DNA-binding</keyword>
<evidence type="ECO:0000313" key="5">
    <source>
        <dbReference type="EMBL" id="RWX44708.1"/>
    </source>
</evidence>
<dbReference type="Proteomes" id="UP000287853">
    <property type="component" value="Unassembled WGS sequence"/>
</dbReference>
<dbReference type="GO" id="GO:0003677">
    <property type="term" value="F:DNA binding"/>
    <property type="evidence" value="ECO:0007669"/>
    <property type="project" value="UniProtKB-KW"/>
</dbReference>
<keyword evidence="5" id="KW-0378">Hydrolase</keyword>
<feature type="domain" description="Type I restriction modification DNA specificity" evidence="4">
    <location>
        <begin position="59"/>
        <end position="169"/>
    </location>
</feature>
<dbReference type="PROSITE" id="PS51257">
    <property type="entry name" value="PROKAR_LIPOPROTEIN"/>
    <property type="match status" value="1"/>
</dbReference>
<dbReference type="AlphaFoldDB" id="A0A3S3RPI4"/>
<evidence type="ECO:0000313" key="6">
    <source>
        <dbReference type="Proteomes" id="UP000287853"/>
    </source>
</evidence>
<sequence>MRVTLEEIAKSVGYGVTASACEDQVGPKCLRITDIQNGCVNWDSVPYCECAEKKLAVARLQSGDIVFARTGATTGKSFLIDQCPQKAVYASYLIRVRLGDKADPKYVSQFFRTPDYWRQITKSARGVAQPGVNATTLKGLQIPLPPLSEQKRIAKILDTTDTLRTKRREALAQLDTLLQSTFLDMFGDPVANPMGWEVKKSANIFSEKPKIGTIRPAAGKGYLVVRVGELGETQIRFENCNRVELNEKEFDRYVLREGDTVIARAIGSKNQLGKASFFGEYLENVVIDSHVMRLRPNATICNPKWFFTLLSSPQGKLLLQEKGGATAVQFNINAKQASDLDVPLPPLTLQTQFAAIVKSIEQQKARMQAHLAELDTLFAALQQRAFNGDL</sequence>
<dbReference type="SUPFAM" id="SSF116734">
    <property type="entry name" value="DNA methylase specificity domain"/>
    <property type="match status" value="2"/>
</dbReference>
<dbReference type="GO" id="GO:0009035">
    <property type="term" value="F:type I site-specific deoxyribonuclease activity"/>
    <property type="evidence" value="ECO:0007669"/>
    <property type="project" value="UniProtKB-EC"/>
</dbReference>
<name>A0A3S3RPI4_9BACT</name>
<dbReference type="InterPro" id="IPR000055">
    <property type="entry name" value="Restrct_endonuc_typeI_TRD"/>
</dbReference>
<gene>
    <name evidence="5" type="ORF">H206_03159</name>
</gene>
<comment type="similarity">
    <text evidence="1">Belongs to the type-I restriction system S methylase family.</text>
</comment>
<dbReference type="EC" id="3.1.21.3" evidence="5"/>
<keyword evidence="6" id="KW-1185">Reference proteome</keyword>
<evidence type="ECO:0000256" key="1">
    <source>
        <dbReference type="ARBA" id="ARBA00010923"/>
    </source>
</evidence>
<evidence type="ECO:0000256" key="2">
    <source>
        <dbReference type="ARBA" id="ARBA00022747"/>
    </source>
</evidence>
<proteinExistence type="inferred from homology"/>
<dbReference type="InterPro" id="IPR044946">
    <property type="entry name" value="Restrct_endonuc_typeI_TRD_sf"/>
</dbReference>
<protein>
    <submittedName>
        <fullName evidence="5">Type I restriction enzyme, S subunit</fullName>
        <ecNumber evidence="5">3.1.21.3</ecNumber>
    </submittedName>
</protein>
<dbReference type="PANTHER" id="PTHR30408">
    <property type="entry name" value="TYPE-1 RESTRICTION ENZYME ECOKI SPECIFICITY PROTEIN"/>
    <property type="match status" value="1"/>
</dbReference>
<dbReference type="Pfam" id="PF01420">
    <property type="entry name" value="Methylase_S"/>
    <property type="match status" value="1"/>
</dbReference>
<dbReference type="CDD" id="cd17517">
    <property type="entry name" value="RMtype1_S_EcoKI_StySPI-TRD2-CR2_like"/>
    <property type="match status" value="1"/>
</dbReference>
<reference evidence="5 6" key="1">
    <citation type="submission" date="2017-01" db="EMBL/GenBank/DDBJ databases">
        <title>The cable genome- insights into the physiology and evolution of filamentous bacteria capable of sulfide oxidation via long distance electron transfer.</title>
        <authorList>
            <person name="Schreiber L."/>
            <person name="Bjerg J.T."/>
            <person name="Boggild A."/>
            <person name="Van De Vossenberg J."/>
            <person name="Meysman F."/>
            <person name="Nielsen L.P."/>
            <person name="Schramm A."/>
            <person name="Kjeldsen K.U."/>
        </authorList>
    </citation>
    <scope>NUCLEOTIDE SEQUENCE [LARGE SCALE GENOMIC DNA]</scope>
    <source>
        <strain evidence="5">MCF</strain>
    </source>
</reference>
<evidence type="ECO:0000256" key="3">
    <source>
        <dbReference type="ARBA" id="ARBA00023125"/>
    </source>
</evidence>
<dbReference type="EMBL" id="MTKO01000090">
    <property type="protein sequence ID" value="RWX44708.1"/>
    <property type="molecule type" value="Genomic_DNA"/>
</dbReference>
<dbReference type="CDD" id="cd17521">
    <property type="entry name" value="RMtype1_S_Sau13435ORF2165P_TRD2-CR2_like"/>
    <property type="match status" value="1"/>
</dbReference>